<dbReference type="PANTHER" id="PTHR10638:SF86">
    <property type="entry name" value="COPPER AMINE OXIDASE 1-RELATED"/>
    <property type="match status" value="1"/>
</dbReference>
<keyword evidence="8 15" id="KW-0560">Oxidoreductase</keyword>
<feature type="region of interest" description="Disordered" evidence="16">
    <location>
        <begin position="641"/>
        <end position="672"/>
    </location>
</feature>
<organism evidence="20 21">
    <name type="scientific">Nocardioides luteus</name>
    <dbReference type="NCBI Taxonomy" id="1844"/>
    <lineage>
        <taxon>Bacteria</taxon>
        <taxon>Bacillati</taxon>
        <taxon>Actinomycetota</taxon>
        <taxon>Actinomycetes</taxon>
        <taxon>Propionibacteriales</taxon>
        <taxon>Nocardioidaceae</taxon>
        <taxon>Nocardioides</taxon>
    </lineage>
</organism>
<evidence type="ECO:0000256" key="9">
    <source>
        <dbReference type="ARBA" id="ARBA00023008"/>
    </source>
</evidence>
<evidence type="ECO:0000256" key="8">
    <source>
        <dbReference type="ARBA" id="ARBA00023002"/>
    </source>
</evidence>
<evidence type="ECO:0000256" key="1">
    <source>
        <dbReference type="ARBA" id="ARBA00001935"/>
    </source>
</evidence>
<evidence type="ECO:0000256" key="3">
    <source>
        <dbReference type="ARBA" id="ARBA00001947"/>
    </source>
</evidence>
<dbReference type="InterPro" id="IPR049947">
    <property type="entry name" value="Cu_Am_Ox_Cu-bd"/>
</dbReference>
<keyword evidence="7 13" id="KW-0801">TPQ</keyword>
<dbReference type="GO" id="GO:0048038">
    <property type="term" value="F:quinone binding"/>
    <property type="evidence" value="ECO:0007669"/>
    <property type="project" value="InterPro"/>
</dbReference>
<evidence type="ECO:0000256" key="11">
    <source>
        <dbReference type="ARBA" id="ARBA00023211"/>
    </source>
</evidence>
<dbReference type="Gene3D" id="3.10.450.40">
    <property type="match status" value="2"/>
</dbReference>
<comment type="PTM">
    <text evidence="14 15">Topaquinone (TPQ) is generated by copper-dependent autoxidation of a specific tyrosyl residue.</text>
</comment>
<dbReference type="Pfam" id="PF21994">
    <property type="entry name" value="AGAO-like_N2"/>
    <property type="match status" value="1"/>
</dbReference>
<dbReference type="InterPro" id="IPR016182">
    <property type="entry name" value="Cu_amine_oxidase_N-reg"/>
</dbReference>
<evidence type="ECO:0000256" key="5">
    <source>
        <dbReference type="ARBA" id="ARBA00011738"/>
    </source>
</evidence>
<keyword evidence="21" id="KW-1185">Reference proteome</keyword>
<proteinExistence type="inferred from homology"/>
<feature type="active site" description="Proton acceptor" evidence="13">
    <location>
        <position position="306"/>
    </location>
</feature>
<dbReference type="PROSITE" id="PS01165">
    <property type="entry name" value="COPPER_AMINE_OXID_2"/>
    <property type="match status" value="1"/>
</dbReference>
<dbReference type="InterPro" id="IPR015802">
    <property type="entry name" value="Cu_amine_oxidase_N3"/>
</dbReference>
<evidence type="ECO:0000256" key="16">
    <source>
        <dbReference type="SAM" id="MobiDB-lite"/>
    </source>
</evidence>
<evidence type="ECO:0000256" key="14">
    <source>
        <dbReference type="PIRSR" id="PIRSR600269-51"/>
    </source>
</evidence>
<evidence type="ECO:0000256" key="6">
    <source>
        <dbReference type="ARBA" id="ARBA00022723"/>
    </source>
</evidence>
<dbReference type="InterPro" id="IPR049948">
    <property type="entry name" value="Cu_Am_ox_TPQ-bd"/>
</dbReference>
<feature type="modified residue" description="2',4',5'-topaquinone" evidence="14">
    <location>
        <position position="391"/>
    </location>
</feature>
<feature type="domain" description="AGAO-like N2" evidence="19">
    <location>
        <begin position="19"/>
        <end position="93"/>
    </location>
</feature>
<evidence type="ECO:0000259" key="18">
    <source>
        <dbReference type="Pfam" id="PF02728"/>
    </source>
</evidence>
<comment type="caution">
    <text evidence="20">The sequence shown here is derived from an EMBL/GenBank/DDBJ whole genome shotgun (WGS) entry which is preliminary data.</text>
</comment>
<dbReference type="EC" id="1.4.3.-" evidence="15"/>
<keyword evidence="11" id="KW-0464">Manganese</keyword>
<evidence type="ECO:0000313" key="21">
    <source>
        <dbReference type="Proteomes" id="UP000033772"/>
    </source>
</evidence>
<dbReference type="InterPro" id="IPR054157">
    <property type="entry name" value="AGAO-like_N2"/>
</dbReference>
<dbReference type="InterPro" id="IPR036460">
    <property type="entry name" value="Cu_amine_oxidase_C_sf"/>
</dbReference>
<dbReference type="SUPFAM" id="SSF54416">
    <property type="entry name" value="Amine oxidase N-terminal region"/>
    <property type="match status" value="2"/>
</dbReference>
<dbReference type="GO" id="GO:0008131">
    <property type="term" value="F:primary methylamine oxidase activity"/>
    <property type="evidence" value="ECO:0007669"/>
    <property type="project" value="UniProtKB-EC"/>
</dbReference>
<evidence type="ECO:0000256" key="4">
    <source>
        <dbReference type="ARBA" id="ARBA00007983"/>
    </source>
</evidence>
<comment type="cofactor">
    <cofactor evidence="2">
        <name>Mn(2+)</name>
        <dbReference type="ChEBI" id="CHEBI:29035"/>
    </cofactor>
</comment>
<dbReference type="FunFam" id="2.70.98.20:FF:000001">
    <property type="entry name" value="Amine oxidase"/>
    <property type="match status" value="1"/>
</dbReference>
<protein>
    <recommendedName>
        <fullName evidence="15">Amine oxidase</fullName>
        <ecNumber evidence="15">1.4.3.-</ecNumber>
    </recommendedName>
</protein>
<name>A0A1J4N0I6_9ACTN</name>
<keyword evidence="9 15" id="KW-0186">Copper</keyword>
<comment type="cofactor">
    <cofactor evidence="3">
        <name>Zn(2+)</name>
        <dbReference type="ChEBI" id="CHEBI:29105"/>
    </cofactor>
</comment>
<dbReference type="EMBL" id="JZDQ02000029">
    <property type="protein sequence ID" value="OIJ25077.1"/>
    <property type="molecule type" value="Genomic_DNA"/>
</dbReference>
<reference evidence="20" key="1">
    <citation type="submission" date="2016-10" db="EMBL/GenBank/DDBJ databases">
        <title>Draft Genome Sequence of Nocardioides luteus Strain BAFB, an Alkane-Degrading Bacterium Isolated from JP-7 Polluted Soil.</title>
        <authorList>
            <person name="Brown L."/>
            <person name="Ruiz O.N."/>
            <person name="Gunasekera T."/>
        </authorList>
    </citation>
    <scope>NUCLEOTIDE SEQUENCE [LARGE SCALE GENOMIC DNA]</scope>
    <source>
        <strain evidence="20">BAFB</strain>
    </source>
</reference>
<dbReference type="GO" id="GO:0009308">
    <property type="term" value="P:amine metabolic process"/>
    <property type="evidence" value="ECO:0007669"/>
    <property type="project" value="UniProtKB-UniRule"/>
</dbReference>
<dbReference type="InterPro" id="IPR015798">
    <property type="entry name" value="Cu_amine_oxidase_C"/>
</dbReference>
<evidence type="ECO:0000259" key="17">
    <source>
        <dbReference type="Pfam" id="PF01179"/>
    </source>
</evidence>
<dbReference type="RefSeq" id="WP_045548657.1">
    <property type="nucleotide sequence ID" value="NZ_JZDQ02000029.1"/>
</dbReference>
<dbReference type="AlphaFoldDB" id="A0A1J4N0I6"/>
<evidence type="ECO:0000256" key="13">
    <source>
        <dbReference type="PIRSR" id="PIRSR600269-50"/>
    </source>
</evidence>
<comment type="catalytic activity">
    <reaction evidence="12">
        <text>a primary methyl amine + O2 + H2O = an aldehyde + H2O2 + NH4(+)</text>
        <dbReference type="Rhea" id="RHEA:16153"/>
        <dbReference type="ChEBI" id="CHEBI:15377"/>
        <dbReference type="ChEBI" id="CHEBI:15379"/>
        <dbReference type="ChEBI" id="CHEBI:16240"/>
        <dbReference type="ChEBI" id="CHEBI:17478"/>
        <dbReference type="ChEBI" id="CHEBI:28938"/>
        <dbReference type="ChEBI" id="CHEBI:228804"/>
        <dbReference type="EC" id="1.4.3.21"/>
    </reaction>
</comment>
<keyword evidence="6 15" id="KW-0479">Metal-binding</keyword>
<evidence type="ECO:0000256" key="12">
    <source>
        <dbReference type="ARBA" id="ARBA00048032"/>
    </source>
</evidence>
<dbReference type="InterPro" id="IPR000269">
    <property type="entry name" value="Cu_amine_oxidase"/>
</dbReference>
<dbReference type="STRING" id="1844.UG56_019365"/>
<sequence length="672" mass="72906">MTLQMSPTVRTNPVSSLAAAEITAASKLLHEAGHVSEKTRFAYVGLDEPAKAEVLAALAGGPTPARCVRALLLDTATGAGLDTLVDLTAGTVTVRAVDGSRGQLPILVEEFEAIDPIVQADPAWAAALAKRGYAVTDVVTAPLSPGYYENPGEEGKRIIRVFPFGFTDPTDHPWAHPIDGLCAYVDIIAGEVIELIDNEVLPVPAEPSQFHLDKGRPAPLEGLKPIEITQPEGPSFQVDGDSVTWANWSFSLGFDAREGLVLHNLAYSDPDKDGEVRPVVYRASIAEMVVPYADPSPTRFWQNYFDTGEYIFGRFANSLKLGCDCLGEIRYFDATLADEFGNPQVIPNAICMHEEDFGTLWKHTDLFVEGVSEVRRQRRLVISFFTTVGNYDYGFYWYLYLDGKIECEAKLTGILFPSSYKGMEEWPYATEVAPGVGAPFHQHLFSARLDMMVDGVSNAVEEVEAVRLPVSETNPYGNAFTYSSTRLASEAEGARSADSALGRTWHVVSTERTNAYGRPTGYALHAEQNPTLLADPSSSVAARAGFTTKELFVTAYSPSERYPAGDLVNQNPGGDGLPAYMAADRPLDGADVVLWHTFGLTHFPRPEDWPVMPVDYAGFKLVPYGFFDRNPTLNVPASAAAHCAPSSKPSSESSSEPSSEPSSGDACCHHEG</sequence>
<dbReference type="PROSITE" id="PS01164">
    <property type="entry name" value="COPPER_AMINE_OXID_1"/>
    <property type="match status" value="1"/>
</dbReference>
<gene>
    <name evidence="20" type="ORF">UG56_019365</name>
</gene>
<comment type="cofactor">
    <cofactor evidence="1">
        <name>Cu cation</name>
        <dbReference type="ChEBI" id="CHEBI:23378"/>
    </cofactor>
</comment>
<evidence type="ECO:0000313" key="20">
    <source>
        <dbReference type="EMBL" id="OIJ25077.1"/>
    </source>
</evidence>
<evidence type="ECO:0000256" key="10">
    <source>
        <dbReference type="ARBA" id="ARBA00023157"/>
    </source>
</evidence>
<dbReference type="PANTHER" id="PTHR10638">
    <property type="entry name" value="COPPER AMINE OXIDASE"/>
    <property type="match status" value="1"/>
</dbReference>
<evidence type="ECO:0000256" key="7">
    <source>
        <dbReference type="ARBA" id="ARBA00022772"/>
    </source>
</evidence>
<evidence type="ECO:0000256" key="2">
    <source>
        <dbReference type="ARBA" id="ARBA00001936"/>
    </source>
</evidence>
<comment type="subunit">
    <text evidence="5">Homodimer.</text>
</comment>
<keyword evidence="10" id="KW-1015">Disulfide bond</keyword>
<feature type="active site" description="Schiff-base intermediate with substrate; via topaquinone" evidence="13">
    <location>
        <position position="391"/>
    </location>
</feature>
<dbReference type="Pfam" id="PF01179">
    <property type="entry name" value="Cu_amine_oxid"/>
    <property type="match status" value="1"/>
</dbReference>
<dbReference type="SUPFAM" id="SSF49998">
    <property type="entry name" value="Amine oxidase catalytic domain"/>
    <property type="match status" value="1"/>
</dbReference>
<dbReference type="GO" id="GO:0005507">
    <property type="term" value="F:copper ion binding"/>
    <property type="evidence" value="ECO:0007669"/>
    <property type="project" value="InterPro"/>
</dbReference>
<dbReference type="NCBIfam" id="NF008559">
    <property type="entry name" value="PRK11504.1"/>
    <property type="match status" value="1"/>
</dbReference>
<comment type="similarity">
    <text evidence="4 15">Belongs to the copper/topaquinone oxidase family.</text>
</comment>
<feature type="domain" description="Copper amine oxidase N3-terminal" evidence="18">
    <location>
        <begin position="105"/>
        <end position="202"/>
    </location>
</feature>
<dbReference type="Proteomes" id="UP000033772">
    <property type="component" value="Unassembled WGS sequence"/>
</dbReference>
<accession>A0A1J4N0I6</accession>
<dbReference type="OrthoDB" id="9772590at2"/>
<comment type="cofactor">
    <cofactor evidence="15">
        <name>Cu cation</name>
        <dbReference type="ChEBI" id="CHEBI:23378"/>
    </cofactor>
    <text evidence="15">Contains 1 topaquinone per subunit.</text>
</comment>
<feature type="domain" description="Copper amine oxidase catalytic" evidence="17">
    <location>
        <begin position="226"/>
        <end position="633"/>
    </location>
</feature>
<evidence type="ECO:0000259" key="19">
    <source>
        <dbReference type="Pfam" id="PF21994"/>
    </source>
</evidence>
<evidence type="ECO:0000256" key="15">
    <source>
        <dbReference type="RuleBase" id="RU000672"/>
    </source>
</evidence>
<feature type="compositionally biased region" description="Low complexity" evidence="16">
    <location>
        <begin position="641"/>
        <end position="663"/>
    </location>
</feature>
<dbReference type="Pfam" id="PF02728">
    <property type="entry name" value="Cu_amine_oxidN3"/>
    <property type="match status" value="1"/>
</dbReference>
<dbReference type="Gene3D" id="2.70.98.20">
    <property type="entry name" value="Copper amine oxidase, catalytic domain"/>
    <property type="match status" value="1"/>
</dbReference>